<dbReference type="AlphaFoldDB" id="A0A1M5J6H0"/>
<sequence>MTFKRPTSAGWAILAIGALCAVGFVDAALAQNAAPAAAPAADAAAAAAPAAPVPNKGDTAWMLVSSALVLMMSIPGLALFYGGLVRTKNMASILTQVFAIVAMVGVVWTLYGYSLAFTDGGSMTPWIGGLSKAFMHGIDANSTAATFSNGVVIPELAYFVFQMTFAMITPALIVGAFAERIKFSAVMLFILLWVTFIYFPIAHWVWYVAAPDDVAAAAKALAAATDAAAKTAAQAKLDDVTGAVGWLAGAGALDFAGGTVVHINAGIAGLVGALIIGKRTGYGKDLMAPHSLTMTMIGASLLWVGWFGFNAGSNLESNGTTALAFVNTMVATAGAALSWLLCEWIVKGKPSLLGICSGAVAGLVAVTPASGFAGPIGALVLGLVVSPVCLFFVSAVKNSLGYDDALDVFGVHCIGGIIGALGTGILVNPALGGVGITDYTNITGNNAGTYDFVAQMISQGKAVGATLLWSGIGSAILYKFVDVIVGLRPSVEAEREGLDITDHGERAYNY</sequence>
<evidence type="ECO:0000256" key="6">
    <source>
        <dbReference type="ARBA" id="ARBA00023136"/>
    </source>
</evidence>
<evidence type="ECO:0000256" key="8">
    <source>
        <dbReference type="RuleBase" id="RU362002"/>
    </source>
</evidence>
<organism evidence="11 12">
    <name type="scientific">Bradyrhizobium erythrophlei</name>
    <dbReference type="NCBI Taxonomy" id="1437360"/>
    <lineage>
        <taxon>Bacteria</taxon>
        <taxon>Pseudomonadati</taxon>
        <taxon>Pseudomonadota</taxon>
        <taxon>Alphaproteobacteria</taxon>
        <taxon>Hyphomicrobiales</taxon>
        <taxon>Nitrobacteraceae</taxon>
        <taxon>Bradyrhizobium</taxon>
    </lineage>
</organism>
<keyword evidence="9" id="KW-0732">Signal</keyword>
<evidence type="ECO:0000256" key="3">
    <source>
        <dbReference type="ARBA" id="ARBA00022448"/>
    </source>
</evidence>
<dbReference type="InterPro" id="IPR001905">
    <property type="entry name" value="Ammonium_transpt"/>
</dbReference>
<feature type="transmembrane region" description="Helical" evidence="8">
    <location>
        <begin position="352"/>
        <end position="370"/>
    </location>
</feature>
<feature type="transmembrane region" description="Helical" evidence="8">
    <location>
        <begin position="156"/>
        <end position="178"/>
    </location>
</feature>
<evidence type="ECO:0000313" key="12">
    <source>
        <dbReference type="Proteomes" id="UP000190675"/>
    </source>
</evidence>
<keyword evidence="7 8" id="KW-0924">Ammonia transport</keyword>
<feature type="transmembrane region" description="Helical" evidence="8">
    <location>
        <begin position="288"/>
        <end position="309"/>
    </location>
</feature>
<dbReference type="NCBIfam" id="TIGR00836">
    <property type="entry name" value="amt"/>
    <property type="match status" value="1"/>
</dbReference>
<dbReference type="Pfam" id="PF00909">
    <property type="entry name" value="Ammonium_transp"/>
    <property type="match status" value="1"/>
</dbReference>
<evidence type="ECO:0000256" key="4">
    <source>
        <dbReference type="ARBA" id="ARBA00022692"/>
    </source>
</evidence>
<dbReference type="RefSeq" id="WP_079565858.1">
    <property type="nucleotide sequence ID" value="NZ_LT670818.1"/>
</dbReference>
<dbReference type="PANTHER" id="PTHR43029:SF10">
    <property type="entry name" value="AMMONIUM TRANSPORTER MEP2"/>
    <property type="match status" value="1"/>
</dbReference>
<feature type="transmembrane region" description="Helical" evidence="8">
    <location>
        <begin position="255"/>
        <end position="276"/>
    </location>
</feature>
<feature type="transmembrane region" description="Helical" evidence="8">
    <location>
        <begin position="321"/>
        <end position="340"/>
    </location>
</feature>
<dbReference type="OrthoDB" id="9814202at2"/>
<name>A0A1M5J6H0_9BRAD</name>
<dbReference type="SUPFAM" id="SSF111352">
    <property type="entry name" value="Ammonium transporter"/>
    <property type="match status" value="1"/>
</dbReference>
<dbReference type="InterPro" id="IPR024041">
    <property type="entry name" value="NH4_transpt_AmtB-like_dom"/>
</dbReference>
<proteinExistence type="inferred from homology"/>
<feature type="transmembrane region" description="Helical" evidence="8">
    <location>
        <begin position="93"/>
        <end position="113"/>
    </location>
</feature>
<dbReference type="EMBL" id="LT670818">
    <property type="protein sequence ID" value="SHG36101.1"/>
    <property type="molecule type" value="Genomic_DNA"/>
</dbReference>
<keyword evidence="3 8" id="KW-0813">Transport</keyword>
<keyword evidence="4 8" id="KW-0812">Transmembrane</keyword>
<feature type="transmembrane region" description="Helical" evidence="8">
    <location>
        <begin position="408"/>
        <end position="427"/>
    </location>
</feature>
<protein>
    <recommendedName>
        <fullName evidence="8">Ammonium transporter</fullName>
    </recommendedName>
</protein>
<dbReference type="InterPro" id="IPR018047">
    <property type="entry name" value="Ammonium_transpt_CS"/>
</dbReference>
<evidence type="ECO:0000256" key="5">
    <source>
        <dbReference type="ARBA" id="ARBA00022989"/>
    </source>
</evidence>
<dbReference type="Gene3D" id="1.10.3430.10">
    <property type="entry name" value="Ammonium transporter AmtB like domains"/>
    <property type="match status" value="1"/>
</dbReference>
<dbReference type="PANTHER" id="PTHR43029">
    <property type="entry name" value="AMMONIUM TRANSPORTER MEP2"/>
    <property type="match status" value="1"/>
</dbReference>
<dbReference type="GO" id="GO:0008519">
    <property type="term" value="F:ammonium channel activity"/>
    <property type="evidence" value="ECO:0007669"/>
    <property type="project" value="InterPro"/>
</dbReference>
<reference evidence="11 12" key="1">
    <citation type="submission" date="2016-11" db="EMBL/GenBank/DDBJ databases">
        <authorList>
            <person name="Jaros S."/>
            <person name="Januszkiewicz K."/>
            <person name="Wedrychowicz H."/>
        </authorList>
    </citation>
    <scope>NUCLEOTIDE SEQUENCE [LARGE SCALE GENOMIC DNA]</scope>
    <source>
        <strain evidence="11 12">GAS242</strain>
    </source>
</reference>
<keyword evidence="6 8" id="KW-0472">Membrane</keyword>
<evidence type="ECO:0000256" key="9">
    <source>
        <dbReference type="SAM" id="SignalP"/>
    </source>
</evidence>
<evidence type="ECO:0000256" key="1">
    <source>
        <dbReference type="ARBA" id="ARBA00004141"/>
    </source>
</evidence>
<comment type="similarity">
    <text evidence="2 8">Belongs to the ammonia transporter channel (TC 1.A.11.2) family.</text>
</comment>
<gene>
    <name evidence="11" type="ORF">SAMN05444169_2031</name>
</gene>
<accession>A0A1M5J6H0</accession>
<dbReference type="GO" id="GO:0005886">
    <property type="term" value="C:plasma membrane"/>
    <property type="evidence" value="ECO:0007669"/>
    <property type="project" value="UniProtKB-SubCell"/>
</dbReference>
<dbReference type="PROSITE" id="PS01219">
    <property type="entry name" value="AMMONIUM_TRANSP"/>
    <property type="match status" value="1"/>
</dbReference>
<feature type="transmembrane region" description="Helical" evidence="8">
    <location>
        <begin position="376"/>
        <end position="396"/>
    </location>
</feature>
<dbReference type="InterPro" id="IPR029020">
    <property type="entry name" value="Ammonium/urea_transptr"/>
</dbReference>
<evidence type="ECO:0000256" key="2">
    <source>
        <dbReference type="ARBA" id="ARBA00005887"/>
    </source>
</evidence>
<comment type="subcellular location">
    <subcellularLocation>
        <location evidence="8">Cell membrane</location>
        <topology evidence="8">Multi-pass membrane protein</topology>
    </subcellularLocation>
    <subcellularLocation>
        <location evidence="1">Membrane</location>
        <topology evidence="1">Multi-pass membrane protein</topology>
    </subcellularLocation>
</comment>
<feature type="transmembrane region" description="Helical" evidence="8">
    <location>
        <begin position="185"/>
        <end position="206"/>
    </location>
</feature>
<evidence type="ECO:0000259" key="10">
    <source>
        <dbReference type="Pfam" id="PF00909"/>
    </source>
</evidence>
<feature type="transmembrane region" description="Helical" evidence="8">
    <location>
        <begin position="462"/>
        <end position="481"/>
    </location>
</feature>
<feature type="domain" description="Ammonium transporter AmtB-like" evidence="10">
    <location>
        <begin position="60"/>
        <end position="508"/>
    </location>
</feature>
<evidence type="ECO:0000256" key="7">
    <source>
        <dbReference type="ARBA" id="ARBA00023177"/>
    </source>
</evidence>
<feature type="transmembrane region" description="Helical" evidence="8">
    <location>
        <begin position="59"/>
        <end position="81"/>
    </location>
</feature>
<keyword evidence="5 8" id="KW-1133">Transmembrane helix</keyword>
<feature type="signal peptide" evidence="9">
    <location>
        <begin position="1"/>
        <end position="27"/>
    </location>
</feature>
<feature type="chain" id="PRO_5013200423" description="Ammonium transporter" evidence="9">
    <location>
        <begin position="28"/>
        <end position="510"/>
    </location>
</feature>
<evidence type="ECO:0000313" key="11">
    <source>
        <dbReference type="EMBL" id="SHG36101.1"/>
    </source>
</evidence>
<dbReference type="Proteomes" id="UP000190675">
    <property type="component" value="Chromosome I"/>
</dbReference>